<gene>
    <name evidence="3" type="ORF">F5147DRAFT_838418</name>
</gene>
<dbReference type="EMBL" id="JABBWM010000042">
    <property type="protein sequence ID" value="KAG2104063.1"/>
    <property type="molecule type" value="Genomic_DNA"/>
</dbReference>
<dbReference type="InterPro" id="IPR043472">
    <property type="entry name" value="Macro_dom-like"/>
</dbReference>
<keyword evidence="4" id="KW-1185">Reference proteome</keyword>
<dbReference type="InterPro" id="IPR012664">
    <property type="entry name" value="CHP02452"/>
</dbReference>
<dbReference type="PANTHER" id="PTHR35596">
    <property type="entry name" value="DUF2263 DOMAIN-CONTAINING PROTEIN"/>
    <property type="match status" value="1"/>
</dbReference>
<evidence type="ECO:0000313" key="4">
    <source>
        <dbReference type="Proteomes" id="UP000823399"/>
    </source>
</evidence>
<sequence length="328" mass="36385">MSAQTKLPFQKIGLRGESTRSGHGGDRRNRLREIAQSTMNAIENGTVIIANVSHDLVAKVNFSNHNTRYYAPDDILSTWSTSDPPRNAAATKSQVSILEISTLDGATLLFNTLSSRSTSFGRIAILNFASATRPGGGFLNGAQAQEESIARSSTLYPSLMTDSAQHFYQLHTHDRNRGFYHHAMVYTPSVVILKDDAGNWTSPFEVDVLTSAAVNAGDVRKRIEDESELADIEKPIEYVMKERMARILFLFEQQGAKNIVLGSFGTGVFQNDVEVIARIWAELLTVKGARYRHSFDRVVFAILGKNTFTTFEQSFEKQTSTDTAVIHN</sequence>
<dbReference type="RefSeq" id="XP_041290768.1">
    <property type="nucleotide sequence ID" value="XM_041444152.1"/>
</dbReference>
<dbReference type="Gene3D" id="3.40.220.10">
    <property type="entry name" value="Leucine Aminopeptidase, subunit E, domain 1"/>
    <property type="match status" value="1"/>
</dbReference>
<dbReference type="AlphaFoldDB" id="A0A9P7JRS5"/>
<reference evidence="3" key="1">
    <citation type="journal article" date="2020" name="New Phytol.">
        <title>Comparative genomics reveals dynamic genome evolution in host specialist ectomycorrhizal fungi.</title>
        <authorList>
            <person name="Lofgren L.A."/>
            <person name="Nguyen N.H."/>
            <person name="Vilgalys R."/>
            <person name="Ruytinx J."/>
            <person name="Liao H.L."/>
            <person name="Branco S."/>
            <person name="Kuo A."/>
            <person name="LaButti K."/>
            <person name="Lipzen A."/>
            <person name="Andreopoulos W."/>
            <person name="Pangilinan J."/>
            <person name="Riley R."/>
            <person name="Hundley H."/>
            <person name="Na H."/>
            <person name="Barry K."/>
            <person name="Grigoriev I.V."/>
            <person name="Stajich J.E."/>
            <person name="Kennedy P.G."/>
        </authorList>
    </citation>
    <scope>NUCLEOTIDE SEQUENCE</scope>
    <source>
        <strain evidence="3">FC423</strain>
    </source>
</reference>
<evidence type="ECO:0000256" key="1">
    <source>
        <dbReference type="SAM" id="MobiDB-lite"/>
    </source>
</evidence>
<protein>
    <recommendedName>
        <fullName evidence="2">Microbial-type PARG catalytic domain-containing protein</fullName>
    </recommendedName>
</protein>
<dbReference type="GeneID" id="64706411"/>
<organism evidence="3 4">
    <name type="scientific">Suillus discolor</name>
    <dbReference type="NCBI Taxonomy" id="1912936"/>
    <lineage>
        <taxon>Eukaryota</taxon>
        <taxon>Fungi</taxon>
        <taxon>Dikarya</taxon>
        <taxon>Basidiomycota</taxon>
        <taxon>Agaricomycotina</taxon>
        <taxon>Agaricomycetes</taxon>
        <taxon>Agaricomycetidae</taxon>
        <taxon>Boletales</taxon>
        <taxon>Suillineae</taxon>
        <taxon>Suillaceae</taxon>
        <taxon>Suillus</taxon>
    </lineage>
</organism>
<evidence type="ECO:0000313" key="3">
    <source>
        <dbReference type="EMBL" id="KAG2104063.1"/>
    </source>
</evidence>
<feature type="region of interest" description="Disordered" evidence="1">
    <location>
        <begin position="1"/>
        <end position="28"/>
    </location>
</feature>
<proteinExistence type="predicted"/>
<evidence type="ECO:0000259" key="2">
    <source>
        <dbReference type="Pfam" id="PF10021"/>
    </source>
</evidence>
<feature type="domain" description="Microbial-type PARG catalytic" evidence="2">
    <location>
        <begin position="35"/>
        <end position="195"/>
    </location>
</feature>
<dbReference type="Proteomes" id="UP000823399">
    <property type="component" value="Unassembled WGS sequence"/>
</dbReference>
<dbReference type="PIRSF" id="PIRSF014899">
    <property type="entry name" value="UCP014899"/>
    <property type="match status" value="1"/>
</dbReference>
<dbReference type="Pfam" id="PF10021">
    <property type="entry name" value="PARG_cat_microb"/>
    <property type="match status" value="1"/>
</dbReference>
<comment type="caution">
    <text evidence="3">The sequence shown here is derived from an EMBL/GenBank/DDBJ whole genome shotgun (WGS) entry which is preliminary data.</text>
</comment>
<feature type="compositionally biased region" description="Basic and acidic residues" evidence="1">
    <location>
        <begin position="17"/>
        <end position="28"/>
    </location>
</feature>
<name>A0A9P7JRS5_9AGAM</name>
<accession>A0A9P7JRS5</accession>
<dbReference type="NCBIfam" id="TIGR02452">
    <property type="entry name" value="TIGR02452 family protein"/>
    <property type="match status" value="1"/>
</dbReference>
<dbReference type="OrthoDB" id="9985428at2759"/>
<dbReference type="PANTHER" id="PTHR35596:SF1">
    <property type="entry name" value="MICROBIAL-TYPE PARG CATALYTIC DOMAIN-CONTAINING PROTEIN"/>
    <property type="match status" value="1"/>
</dbReference>
<dbReference type="InterPro" id="IPR019261">
    <property type="entry name" value="PARG_cat_microbial"/>
</dbReference>
<dbReference type="SUPFAM" id="SSF52949">
    <property type="entry name" value="Macro domain-like"/>
    <property type="match status" value="1"/>
</dbReference>